<feature type="domain" description="GxGYxYP putative glycoside hydrolase third N-terminal" evidence="5">
    <location>
        <begin position="242"/>
        <end position="315"/>
    </location>
</feature>
<evidence type="ECO:0000259" key="4">
    <source>
        <dbReference type="Pfam" id="PF20957"/>
    </source>
</evidence>
<accession>A0ABQ3VJN7</accession>
<evidence type="ECO:0008006" key="8">
    <source>
        <dbReference type="Google" id="ProtNLM"/>
    </source>
</evidence>
<evidence type="ECO:0000259" key="2">
    <source>
        <dbReference type="Pfam" id="PF14323"/>
    </source>
</evidence>
<dbReference type="PANTHER" id="PTHR37321">
    <property type="entry name" value="EXPORTED PROTEIN-RELATED"/>
    <property type="match status" value="1"/>
</dbReference>
<dbReference type="PANTHER" id="PTHR37321:SF1">
    <property type="entry name" value="EXPORTED PROTEIN"/>
    <property type="match status" value="1"/>
</dbReference>
<dbReference type="Proteomes" id="UP000635565">
    <property type="component" value="Unassembled WGS sequence"/>
</dbReference>
<gene>
    <name evidence="6" type="ORF">KSZ_38870</name>
</gene>
<evidence type="ECO:0000259" key="3">
    <source>
        <dbReference type="Pfam" id="PF16216"/>
    </source>
</evidence>
<comment type="caution">
    <text evidence="6">The sequence shown here is derived from an EMBL/GenBank/DDBJ whole genome shotgun (WGS) entry which is preliminary data.</text>
</comment>
<evidence type="ECO:0000313" key="6">
    <source>
        <dbReference type="EMBL" id="GHO85881.1"/>
    </source>
</evidence>
<dbReference type="InterPro" id="IPR048310">
    <property type="entry name" value="GxGYxYP_N_2nd"/>
</dbReference>
<feature type="transmembrane region" description="Helical" evidence="1">
    <location>
        <begin position="12"/>
        <end position="33"/>
    </location>
</feature>
<sequence length="562" mass="63637">MSRTRTMPIQHLARFLLCFCIIIIDLFAFHSSVVDHSIFQSSVRSAAAHAHYTSEMDGIYWPQGQALPNFASPEELDVARVTNLPGDLSLLLGTLQGLVNRSRPQIYLQEGMPAEGANTWLQSLNIPYILHSDPWEVVDKYINTARGVIVYDPRIIDTVNVATTMAGLYDGVVASPQLMKKLTAAPYNLPVLADLRGKFASNLQANIWQVQHLWPYVSHRMLIGIRATTPSRLVGHATTYGYLRDYAVANRAMVFWFSLLNPTEVNLFRQVLSTVKPGTPYLGWYDKEFRGVRLTSSYGVYTIAADFFSNLTVFSGVRAPSLIQRTAPTPPLRNKIYVTFTMSEGDNFQYIQHAMRHLWEDPQRGQVPLNWSINPLLYDAAPTMLNYYQLTASTNDYLVAGPSGAGYAYPSSWLFRNVNSFMHQSYNYMQKAGLHVIFVIDDQRTIPRYVSNAYSEYAHASGILYNWWNPISYTTVSAGRIPLSKQVTATNRRDMLNAIRLSARHWNGRSPLFLSALAISWNLSPTDIKYVADHLGPNYTVVRGDQFFELFRASRRLPPAQY</sequence>
<feature type="domain" description="GxGYxYP putative glycoside hydrolase second N-terminal" evidence="4">
    <location>
        <begin position="146"/>
        <end position="215"/>
    </location>
</feature>
<evidence type="ECO:0000259" key="5">
    <source>
        <dbReference type="Pfam" id="PF20958"/>
    </source>
</evidence>
<protein>
    <recommendedName>
        <fullName evidence="8">GxGYxYP putative glycoside hydrolase N-terminal domain-containing protein</fullName>
    </recommendedName>
</protein>
<dbReference type="Pfam" id="PF16216">
    <property type="entry name" value="GxGYxYP_N"/>
    <property type="match status" value="1"/>
</dbReference>
<dbReference type="Gene3D" id="3.20.20.490">
    <property type="entry name" value="GxGYxYP glycoside hydrolase, C-terminal domain"/>
    <property type="match status" value="1"/>
</dbReference>
<name>A0ABQ3VJN7_9CHLR</name>
<dbReference type="InterPro" id="IPR048309">
    <property type="entry name" value="GxGYxYP_N_3rd"/>
</dbReference>
<feature type="domain" description="GxGYxYP putative glycoside hydrolase C-terminal" evidence="2">
    <location>
        <begin position="334"/>
        <end position="552"/>
    </location>
</feature>
<organism evidence="6 7">
    <name type="scientific">Dictyobacter formicarum</name>
    <dbReference type="NCBI Taxonomy" id="2778368"/>
    <lineage>
        <taxon>Bacteria</taxon>
        <taxon>Bacillati</taxon>
        <taxon>Chloroflexota</taxon>
        <taxon>Ktedonobacteria</taxon>
        <taxon>Ktedonobacterales</taxon>
        <taxon>Dictyobacteraceae</taxon>
        <taxon>Dictyobacter</taxon>
    </lineage>
</organism>
<reference evidence="6 7" key="1">
    <citation type="journal article" date="2021" name="Int. J. Syst. Evol. Microbiol.">
        <title>Reticulibacter mediterranei gen. nov., sp. nov., within the new family Reticulibacteraceae fam. nov., and Ktedonospora formicarum gen. nov., sp. nov., Ktedonobacter robiniae sp. nov., Dictyobacter formicarum sp. nov. and Dictyobacter arantiisoli sp. nov., belonging to the class Ktedonobacteria.</title>
        <authorList>
            <person name="Yabe S."/>
            <person name="Zheng Y."/>
            <person name="Wang C.M."/>
            <person name="Sakai Y."/>
            <person name="Abe K."/>
            <person name="Yokota A."/>
            <person name="Donadio S."/>
            <person name="Cavaletti L."/>
            <person name="Monciardini P."/>
        </authorList>
    </citation>
    <scope>NUCLEOTIDE SEQUENCE [LARGE SCALE GENOMIC DNA]</scope>
    <source>
        <strain evidence="6 7">SOSP1-9</strain>
    </source>
</reference>
<proteinExistence type="predicted"/>
<dbReference type="RefSeq" id="WP_201363517.1">
    <property type="nucleotide sequence ID" value="NZ_BNJJ01000010.1"/>
</dbReference>
<feature type="domain" description="GxGYxYP putative glycoside hydrolase first N-terminal" evidence="3">
    <location>
        <begin position="83"/>
        <end position="141"/>
    </location>
</feature>
<dbReference type="InterPro" id="IPR038410">
    <property type="entry name" value="GxGYxYP_C_sf"/>
</dbReference>
<keyword evidence="7" id="KW-1185">Reference proteome</keyword>
<dbReference type="InterPro" id="IPR025832">
    <property type="entry name" value="GxGYxYP_C"/>
</dbReference>
<dbReference type="InterPro" id="IPR032626">
    <property type="entry name" value="GxGYxYP_N_1st"/>
</dbReference>
<dbReference type="Pfam" id="PF14323">
    <property type="entry name" value="GxGYxYP_C"/>
    <property type="match status" value="1"/>
</dbReference>
<dbReference type="EMBL" id="BNJJ01000010">
    <property type="protein sequence ID" value="GHO85881.1"/>
    <property type="molecule type" value="Genomic_DNA"/>
</dbReference>
<evidence type="ECO:0000313" key="7">
    <source>
        <dbReference type="Proteomes" id="UP000635565"/>
    </source>
</evidence>
<dbReference type="Pfam" id="PF20958">
    <property type="entry name" value="GxGYxYP_N_3rd"/>
    <property type="match status" value="1"/>
</dbReference>
<keyword evidence="1" id="KW-1133">Transmembrane helix</keyword>
<keyword evidence="1" id="KW-0812">Transmembrane</keyword>
<evidence type="ECO:0000256" key="1">
    <source>
        <dbReference type="SAM" id="Phobius"/>
    </source>
</evidence>
<dbReference type="Pfam" id="PF20957">
    <property type="entry name" value="GxGYxYP_N_2nd"/>
    <property type="match status" value="1"/>
</dbReference>
<keyword evidence="1" id="KW-0472">Membrane</keyword>